<feature type="transmembrane region" description="Helical" evidence="8">
    <location>
        <begin position="266"/>
        <end position="286"/>
    </location>
</feature>
<feature type="transmembrane region" description="Helical" evidence="8">
    <location>
        <begin position="293"/>
        <end position="314"/>
    </location>
</feature>
<feature type="transmembrane region" description="Helical" evidence="8">
    <location>
        <begin position="33"/>
        <end position="52"/>
    </location>
</feature>
<keyword evidence="5 8" id="KW-1133">Transmembrane helix</keyword>
<dbReference type="OMA" id="NPFTGWH"/>
<evidence type="ECO:0000256" key="4">
    <source>
        <dbReference type="ARBA" id="ARBA00022692"/>
    </source>
</evidence>
<dbReference type="InterPro" id="IPR013657">
    <property type="entry name" value="SCL35B1-4/HUT1"/>
</dbReference>
<dbReference type="PANTHER" id="PTHR10778:SF4">
    <property type="entry name" value="NUCLEOTIDE SUGAR TRANSPORTER SLC35B4"/>
    <property type="match status" value="1"/>
</dbReference>
<evidence type="ECO:0000256" key="8">
    <source>
        <dbReference type="SAM" id="Phobius"/>
    </source>
</evidence>
<name>A0A9Q8L5Y6_PASFU</name>
<dbReference type="GO" id="GO:0005462">
    <property type="term" value="F:UDP-N-acetylglucosamine transmembrane transporter activity"/>
    <property type="evidence" value="ECO:0007669"/>
    <property type="project" value="TreeGrafter"/>
</dbReference>
<dbReference type="PANTHER" id="PTHR10778">
    <property type="entry name" value="SOLUTE CARRIER FAMILY 35 MEMBER B"/>
    <property type="match status" value="1"/>
</dbReference>
<evidence type="ECO:0000256" key="7">
    <source>
        <dbReference type="SAM" id="MobiDB-lite"/>
    </source>
</evidence>
<comment type="subcellular location">
    <subcellularLocation>
        <location evidence="1">Endomembrane system</location>
        <topology evidence="1">Multi-pass membrane protein</topology>
    </subcellularLocation>
</comment>
<evidence type="ECO:0000256" key="2">
    <source>
        <dbReference type="ARBA" id="ARBA00022448"/>
    </source>
</evidence>
<dbReference type="OrthoDB" id="999962at2759"/>
<keyword evidence="6 8" id="KW-0472">Membrane</keyword>
<reference evidence="9" key="2">
    <citation type="journal article" date="2022" name="Microb. Genom.">
        <title>A chromosome-scale genome assembly of the tomato pathogen Cladosporium fulvum reveals a compartmentalized genome architecture and the presence of a dispensable chromosome.</title>
        <authorList>
            <person name="Zaccaron A.Z."/>
            <person name="Chen L.H."/>
            <person name="Samaras A."/>
            <person name="Stergiopoulos I."/>
        </authorList>
    </citation>
    <scope>NUCLEOTIDE SEQUENCE</scope>
    <source>
        <strain evidence="9">Race5_Kim</strain>
    </source>
</reference>
<dbReference type="GO" id="GO:0005464">
    <property type="term" value="F:UDP-xylose transmembrane transporter activity"/>
    <property type="evidence" value="ECO:0007669"/>
    <property type="project" value="TreeGrafter"/>
</dbReference>
<evidence type="ECO:0000256" key="1">
    <source>
        <dbReference type="ARBA" id="ARBA00004127"/>
    </source>
</evidence>
<keyword evidence="4 8" id="KW-0812">Transmembrane</keyword>
<dbReference type="EMBL" id="CP090163">
    <property type="protein sequence ID" value="UJO11419.1"/>
    <property type="molecule type" value="Genomic_DNA"/>
</dbReference>
<dbReference type="KEGG" id="ffu:CLAFUR5_00531"/>
<proteinExistence type="predicted"/>
<feature type="region of interest" description="Disordered" evidence="7">
    <location>
        <begin position="345"/>
        <end position="365"/>
    </location>
</feature>
<organism evidence="9 10">
    <name type="scientific">Passalora fulva</name>
    <name type="common">Tomato leaf mold</name>
    <name type="synonym">Cladosporium fulvum</name>
    <dbReference type="NCBI Taxonomy" id="5499"/>
    <lineage>
        <taxon>Eukaryota</taxon>
        <taxon>Fungi</taxon>
        <taxon>Dikarya</taxon>
        <taxon>Ascomycota</taxon>
        <taxon>Pezizomycotina</taxon>
        <taxon>Dothideomycetes</taxon>
        <taxon>Dothideomycetidae</taxon>
        <taxon>Mycosphaerellales</taxon>
        <taxon>Mycosphaerellaceae</taxon>
        <taxon>Fulvia</taxon>
    </lineage>
</organism>
<evidence type="ECO:0000313" key="10">
    <source>
        <dbReference type="Proteomes" id="UP000756132"/>
    </source>
</evidence>
<dbReference type="GO" id="GO:0005789">
    <property type="term" value="C:endoplasmic reticulum membrane"/>
    <property type="evidence" value="ECO:0007669"/>
    <property type="project" value="TreeGrafter"/>
</dbReference>
<feature type="transmembrane region" description="Helical" evidence="8">
    <location>
        <begin position="163"/>
        <end position="183"/>
    </location>
</feature>
<accession>A0A9Q8L5Y6</accession>
<keyword evidence="10" id="KW-1185">Reference proteome</keyword>
<dbReference type="GeneID" id="71980409"/>
<sequence length="365" mass="39622">MPGFDALATTGLIFGGCCTNVFALEGIVKLESRSGLVITFFQFVFTSCFAYLTQFEAGGRWALRAPKVPLSRWAIIAAMFWGINMLNNWAFAYNISVPVHIILRSFGSVTTMVAGVLRGKRYSPLQVLSVALLTVGVLISAWADSESKGKKMSVENEASSSDFIQGLGILLLAQFMSAYAGAYTEDTYAEYKANWTENLFYSHILGLPLFLPLAGTLQHQYRKLADTPHVSVRQYLPSILAQTGTTSDATGGLAPRAYPETMPKGILLLFTNAVTQLACISGVNLLSAKSSAVTVTIVLNIRKLVSFIMSTLLFGHQLNAKMILGATLVFGSGALYGYETSWRIPKQKKKSQADANGKPPGKKEQ</sequence>
<evidence type="ECO:0000256" key="3">
    <source>
        <dbReference type="ARBA" id="ARBA00022597"/>
    </source>
</evidence>
<evidence type="ECO:0000256" key="5">
    <source>
        <dbReference type="ARBA" id="ARBA00022989"/>
    </source>
</evidence>
<feature type="transmembrane region" description="Helical" evidence="8">
    <location>
        <begin position="124"/>
        <end position="143"/>
    </location>
</feature>
<gene>
    <name evidence="9" type="ORF">CLAFUR5_00531</name>
</gene>
<feature type="transmembrane region" description="Helical" evidence="8">
    <location>
        <begin position="73"/>
        <end position="91"/>
    </location>
</feature>
<evidence type="ECO:0000256" key="6">
    <source>
        <dbReference type="ARBA" id="ARBA00023136"/>
    </source>
</evidence>
<protein>
    <submittedName>
        <fullName evidence="9">UDP-N-acetylglucosamine transporter yea4</fullName>
    </submittedName>
</protein>
<dbReference type="InterPro" id="IPR037185">
    <property type="entry name" value="EmrE-like"/>
</dbReference>
<reference evidence="9" key="1">
    <citation type="submission" date="2021-12" db="EMBL/GenBank/DDBJ databases">
        <authorList>
            <person name="Zaccaron A."/>
            <person name="Stergiopoulos I."/>
        </authorList>
    </citation>
    <scope>NUCLEOTIDE SEQUENCE</scope>
    <source>
        <strain evidence="9">Race5_Kim</strain>
    </source>
</reference>
<keyword evidence="2" id="KW-0813">Transport</keyword>
<keyword evidence="3" id="KW-0762">Sugar transport</keyword>
<dbReference type="Proteomes" id="UP000756132">
    <property type="component" value="Chromosome 1"/>
</dbReference>
<dbReference type="GO" id="GO:0000139">
    <property type="term" value="C:Golgi membrane"/>
    <property type="evidence" value="ECO:0007669"/>
    <property type="project" value="TreeGrafter"/>
</dbReference>
<dbReference type="RefSeq" id="XP_047755785.1">
    <property type="nucleotide sequence ID" value="XM_047899679.1"/>
</dbReference>
<dbReference type="Pfam" id="PF08449">
    <property type="entry name" value="UAA"/>
    <property type="match status" value="1"/>
</dbReference>
<dbReference type="AlphaFoldDB" id="A0A9Q8L5Y6"/>
<evidence type="ECO:0000313" key="9">
    <source>
        <dbReference type="EMBL" id="UJO11419.1"/>
    </source>
</evidence>
<dbReference type="SUPFAM" id="SSF103481">
    <property type="entry name" value="Multidrug resistance efflux transporter EmrE"/>
    <property type="match status" value="1"/>
</dbReference>